<dbReference type="GO" id="GO:0000287">
    <property type="term" value="F:magnesium ion binding"/>
    <property type="evidence" value="ECO:0007669"/>
    <property type="project" value="UniProtKB-ARBA"/>
</dbReference>
<feature type="binding site" evidence="6">
    <location>
        <position position="232"/>
    </location>
    <ligand>
        <name>Mg(2+)</name>
        <dbReference type="ChEBI" id="CHEBI:18420"/>
    </ligand>
</feature>
<dbReference type="GO" id="GO:0016855">
    <property type="term" value="F:racemase and epimerase activity, acting on amino acids and derivatives"/>
    <property type="evidence" value="ECO:0007669"/>
    <property type="project" value="UniProtKB-UniRule"/>
</dbReference>
<dbReference type="Proteomes" id="UP000286576">
    <property type="component" value="Unassembled WGS sequence"/>
</dbReference>
<dbReference type="PROSITE" id="PS00909">
    <property type="entry name" value="MR_MLE_2"/>
    <property type="match status" value="1"/>
</dbReference>
<dbReference type="RefSeq" id="WP_119587226.1">
    <property type="nucleotide sequence ID" value="NZ_CAWODQ010000025.1"/>
</dbReference>
<dbReference type="SFLD" id="SFLDG00180">
    <property type="entry name" value="muconate_cycloisomerase"/>
    <property type="match status" value="1"/>
</dbReference>
<proteinExistence type="inferred from homology"/>
<evidence type="ECO:0000256" key="3">
    <source>
        <dbReference type="ARBA" id="ARBA00022842"/>
    </source>
</evidence>
<dbReference type="InterPro" id="IPR013342">
    <property type="entry name" value="Mandelate_racemase_C"/>
</dbReference>
<comment type="cofactor">
    <cofactor evidence="6 7">
        <name>Mg(2+)</name>
        <dbReference type="ChEBI" id="CHEBI:18420"/>
    </cofactor>
    <text evidence="6 7">Binds 1 Mg(2+) ion per subunit.</text>
</comment>
<evidence type="ECO:0000256" key="7">
    <source>
        <dbReference type="RuleBase" id="RU366006"/>
    </source>
</evidence>
<dbReference type="InterPro" id="IPR029065">
    <property type="entry name" value="Enolase_C-like"/>
</dbReference>
<name>A0A418NQM0_9SPHN</name>
<evidence type="ECO:0000256" key="5">
    <source>
        <dbReference type="PIRSR" id="PIRSR634603-1"/>
    </source>
</evidence>
<evidence type="ECO:0000259" key="8">
    <source>
        <dbReference type="SMART" id="SM00922"/>
    </source>
</evidence>
<dbReference type="AlphaFoldDB" id="A0A418NQM0"/>
<dbReference type="Pfam" id="PF02746">
    <property type="entry name" value="MR_MLE_N"/>
    <property type="match status" value="1"/>
</dbReference>
<evidence type="ECO:0000256" key="1">
    <source>
        <dbReference type="ARBA" id="ARBA00008031"/>
    </source>
</evidence>
<dbReference type="Gene3D" id="3.30.390.10">
    <property type="entry name" value="Enolase-like, N-terminal domain"/>
    <property type="match status" value="1"/>
</dbReference>
<keyword evidence="3 6" id="KW-0460">Magnesium</keyword>
<comment type="caution">
    <text evidence="9">The sequence shown here is derived from an EMBL/GenBank/DDBJ whole genome shotgun (WGS) entry which is preliminary data.</text>
</comment>
<evidence type="ECO:0000313" key="9">
    <source>
        <dbReference type="EMBL" id="RIV84998.1"/>
    </source>
</evidence>
<dbReference type="InterPro" id="IPR013341">
    <property type="entry name" value="Mandelate_racemase_N_dom"/>
</dbReference>
<keyword evidence="4 7" id="KW-0413">Isomerase</keyword>
<evidence type="ECO:0000313" key="10">
    <source>
        <dbReference type="Proteomes" id="UP000286576"/>
    </source>
</evidence>
<dbReference type="SFLD" id="SFLDS00001">
    <property type="entry name" value="Enolase"/>
    <property type="match status" value="1"/>
</dbReference>
<dbReference type="Pfam" id="PF13378">
    <property type="entry name" value="MR_MLE_C"/>
    <property type="match status" value="1"/>
</dbReference>
<dbReference type="CDD" id="cd03319">
    <property type="entry name" value="L-Ala-DL-Glu_epimerase"/>
    <property type="match status" value="1"/>
</dbReference>
<dbReference type="PANTHER" id="PTHR48073">
    <property type="entry name" value="O-SUCCINYLBENZOATE SYNTHASE-RELATED"/>
    <property type="match status" value="1"/>
</dbReference>
<feature type="active site" description="Proton acceptor; specific for (S)-substrate epimerization" evidence="5">
    <location>
        <position position="254"/>
    </location>
</feature>
<sequence length="336" mass="36027">MGRSGEGRLSLELRLEQFPYVRPFRISGHVFEATTVLVAELSDGRHLGKGEGAGVYYLGDDADHMLAEAERVRPLIAEGVTRQDLQDVLPPGGARNAIDCAFWDLEAKQSGTPVWQLAELPQPGPLRSTITIGADEPAVMAQAAMRLDPQAPVKLKLTGEPQLDAERLAAVRQARPDAWIGVDANQGYDLASLQEILPTIVGLGIALLEQPLPRGCEADLDGLDRPLPLAADESAVTLPDTEALAGRFDVVNIKLDKCGGLTEGLAIARRARALGLRVMVGNMMGTSLSMAPSYLLGQLCDIVDLDGPTFLQRDRTPGVAYADGKITAPQDIWGWP</sequence>
<dbReference type="InterPro" id="IPR029017">
    <property type="entry name" value="Enolase-like_N"/>
</dbReference>
<feature type="binding site" evidence="6">
    <location>
        <position position="209"/>
    </location>
    <ligand>
        <name>Mg(2+)</name>
        <dbReference type="ChEBI" id="CHEBI:18420"/>
    </ligand>
</feature>
<evidence type="ECO:0000256" key="6">
    <source>
        <dbReference type="PIRSR" id="PIRSR634603-3"/>
    </source>
</evidence>
<dbReference type="SUPFAM" id="SSF54826">
    <property type="entry name" value="Enolase N-terminal domain-like"/>
    <property type="match status" value="1"/>
</dbReference>
<dbReference type="SMART" id="SM00922">
    <property type="entry name" value="MR_MLE"/>
    <property type="match status" value="1"/>
</dbReference>
<reference evidence="9 10" key="1">
    <citation type="submission" date="2018-08" db="EMBL/GenBank/DDBJ databases">
        <title>Erythrobacter zhengii sp.nov., a bacterium isolated from deep-sea sediment.</title>
        <authorList>
            <person name="Fang C."/>
            <person name="Wu Y.-H."/>
            <person name="Sun C."/>
            <person name="Wang H."/>
            <person name="Cheng H."/>
            <person name="Meng F.-X."/>
            <person name="Wang C.-S."/>
            <person name="Xu X.-W."/>
        </authorList>
    </citation>
    <scope>NUCLEOTIDE SEQUENCE [LARGE SCALE GENOMIC DNA]</scope>
    <source>
        <strain evidence="9 10">V18</strain>
    </source>
</reference>
<dbReference type="PANTHER" id="PTHR48073:SF2">
    <property type="entry name" value="O-SUCCINYLBENZOATE SYNTHASE"/>
    <property type="match status" value="1"/>
</dbReference>
<evidence type="ECO:0000256" key="2">
    <source>
        <dbReference type="ARBA" id="ARBA00022723"/>
    </source>
</evidence>
<feature type="active site" description="Proton acceptor; specific for (R)-substrate epimerization" evidence="5">
    <location>
        <position position="156"/>
    </location>
</feature>
<accession>A0A418NQM0</accession>
<dbReference type="InterPro" id="IPR018110">
    <property type="entry name" value="Mandel_Rmase/mucon_lact_enz_CS"/>
</dbReference>
<dbReference type="EC" id="5.1.1.-" evidence="7"/>
<dbReference type="Gene3D" id="3.20.20.120">
    <property type="entry name" value="Enolase-like C-terminal domain"/>
    <property type="match status" value="1"/>
</dbReference>
<feature type="binding site" evidence="6">
    <location>
        <position position="183"/>
    </location>
    <ligand>
        <name>Mg(2+)</name>
        <dbReference type="ChEBI" id="CHEBI:18420"/>
    </ligand>
</feature>
<keyword evidence="2 6" id="KW-0479">Metal-binding</keyword>
<dbReference type="EMBL" id="QXFL01000005">
    <property type="protein sequence ID" value="RIV84998.1"/>
    <property type="molecule type" value="Genomic_DNA"/>
</dbReference>
<comment type="similarity">
    <text evidence="1 7">Belongs to the mandelate racemase/muconate lactonizing enzyme family.</text>
</comment>
<feature type="domain" description="Mandelate racemase/muconate lactonizing enzyme C-terminal" evidence="8">
    <location>
        <begin position="137"/>
        <end position="230"/>
    </location>
</feature>
<dbReference type="GO" id="GO:0006518">
    <property type="term" value="P:peptide metabolic process"/>
    <property type="evidence" value="ECO:0007669"/>
    <property type="project" value="UniProtKB-ARBA"/>
</dbReference>
<dbReference type="OrthoDB" id="9782675at2"/>
<dbReference type="SUPFAM" id="SSF51604">
    <property type="entry name" value="Enolase C-terminal domain-like"/>
    <property type="match status" value="1"/>
</dbReference>
<dbReference type="InterPro" id="IPR036849">
    <property type="entry name" value="Enolase-like_C_sf"/>
</dbReference>
<dbReference type="InterPro" id="IPR034603">
    <property type="entry name" value="Dipeptide_epimerase"/>
</dbReference>
<keyword evidence="10" id="KW-1185">Reference proteome</keyword>
<evidence type="ECO:0000256" key="4">
    <source>
        <dbReference type="ARBA" id="ARBA00023235"/>
    </source>
</evidence>
<dbReference type="GO" id="GO:0009063">
    <property type="term" value="P:amino acid catabolic process"/>
    <property type="evidence" value="ECO:0007669"/>
    <property type="project" value="InterPro"/>
</dbReference>
<organism evidence="9 10">
    <name type="scientific">Aurantiacibacter zhengii</name>
    <dbReference type="NCBI Taxonomy" id="2307003"/>
    <lineage>
        <taxon>Bacteria</taxon>
        <taxon>Pseudomonadati</taxon>
        <taxon>Pseudomonadota</taxon>
        <taxon>Alphaproteobacteria</taxon>
        <taxon>Sphingomonadales</taxon>
        <taxon>Erythrobacteraceae</taxon>
        <taxon>Aurantiacibacter</taxon>
    </lineage>
</organism>
<protein>
    <recommendedName>
        <fullName evidence="7">Dipeptide epimerase</fullName>
        <ecNumber evidence="7">5.1.1.-</ecNumber>
    </recommendedName>
</protein>
<gene>
    <name evidence="9" type="ORF">D2V07_11875</name>
</gene>